<accession>A0A2T7FAV9</accession>
<sequence>MMEPPEERPPAAVVPAMPEFRDWGGLPELPLSEVLRRLLPCLRSIYAFAAVCRPWRRLLRSSADLLRPLLPPLILNPRSSVIAAFYKLVLAQPLAYRTDLRADGAVLLSASRGHLLLHRRCGPSEGEARIIIIDAFTGAERREITLPYPRFSYHYAALSPTHLLVFHSKHAFFSLPFPDPNPNPSSSSLHWTKHSLPRSASFVTGILGFRGRVLGLTDLAQLLEFRLCASPQGQSQTVQMLPAAGLPDATTFERWHFGPRLVAAGDRLLLVLFMLEPKSASLFQNKRGVKKVAVYGLDIAQMRWEEVENIGAYSLFVDCASKGAAACIDVRSCGVEENRVYVVAPGCPWRSFPPGWEAALGDADNEPFSERAMDRQPWPSNIWVYPQLFY</sequence>
<evidence type="ECO:0000313" key="3">
    <source>
        <dbReference type="Proteomes" id="UP000244336"/>
    </source>
</evidence>
<evidence type="ECO:0000313" key="2">
    <source>
        <dbReference type="EMBL" id="PUZ77213.1"/>
    </source>
</evidence>
<dbReference type="Proteomes" id="UP000244336">
    <property type="component" value="Chromosome 1"/>
</dbReference>
<evidence type="ECO:0000259" key="1">
    <source>
        <dbReference type="Pfam" id="PF03478"/>
    </source>
</evidence>
<dbReference type="Gramene" id="PUZ77213">
    <property type="protein sequence ID" value="PUZ77213"/>
    <property type="gene ID" value="GQ55_1G351900"/>
</dbReference>
<dbReference type="InterPro" id="IPR005174">
    <property type="entry name" value="KIB1-4_b-propeller"/>
</dbReference>
<dbReference type="PANTHER" id="PTHR33800">
    <property type="entry name" value="OS06G0113600 PROTEIN"/>
    <property type="match status" value="1"/>
</dbReference>
<dbReference type="InterPro" id="IPR036047">
    <property type="entry name" value="F-box-like_dom_sf"/>
</dbReference>
<organism evidence="2 3">
    <name type="scientific">Panicum hallii var. hallii</name>
    <dbReference type="NCBI Taxonomy" id="1504633"/>
    <lineage>
        <taxon>Eukaryota</taxon>
        <taxon>Viridiplantae</taxon>
        <taxon>Streptophyta</taxon>
        <taxon>Embryophyta</taxon>
        <taxon>Tracheophyta</taxon>
        <taxon>Spermatophyta</taxon>
        <taxon>Magnoliopsida</taxon>
        <taxon>Liliopsida</taxon>
        <taxon>Poales</taxon>
        <taxon>Poaceae</taxon>
        <taxon>PACMAD clade</taxon>
        <taxon>Panicoideae</taxon>
        <taxon>Panicodae</taxon>
        <taxon>Paniceae</taxon>
        <taxon>Panicinae</taxon>
        <taxon>Panicum</taxon>
        <taxon>Panicum sect. Panicum</taxon>
    </lineage>
</organism>
<proteinExistence type="predicted"/>
<dbReference type="SUPFAM" id="SSF81383">
    <property type="entry name" value="F-box domain"/>
    <property type="match status" value="1"/>
</dbReference>
<feature type="domain" description="KIB1-4 beta-propeller" evidence="1">
    <location>
        <begin position="96"/>
        <end position="343"/>
    </location>
</feature>
<reference evidence="2 3" key="1">
    <citation type="submission" date="2018-04" db="EMBL/GenBank/DDBJ databases">
        <title>WGS assembly of Panicum hallii var. hallii HAL2.</title>
        <authorList>
            <person name="Lovell J."/>
            <person name="Jenkins J."/>
            <person name="Lowry D."/>
            <person name="Mamidi S."/>
            <person name="Sreedasyam A."/>
            <person name="Weng X."/>
            <person name="Barry K."/>
            <person name="Bonette J."/>
            <person name="Campitelli B."/>
            <person name="Daum C."/>
            <person name="Gordon S."/>
            <person name="Gould B."/>
            <person name="Lipzen A."/>
            <person name="MacQueen A."/>
            <person name="Palacio-Mejia J."/>
            <person name="Plott C."/>
            <person name="Shakirov E."/>
            <person name="Shu S."/>
            <person name="Yoshinaga Y."/>
            <person name="Zane M."/>
            <person name="Rokhsar D."/>
            <person name="Grimwood J."/>
            <person name="Schmutz J."/>
            <person name="Juenger T."/>
        </authorList>
    </citation>
    <scope>NUCLEOTIDE SEQUENCE [LARGE SCALE GENOMIC DNA]</scope>
    <source>
        <strain evidence="3">cv. HAL2</strain>
    </source>
</reference>
<dbReference type="PANTHER" id="PTHR33800:SF1">
    <property type="entry name" value="OS02G0698100 PROTEIN"/>
    <property type="match status" value="1"/>
</dbReference>
<keyword evidence="3" id="KW-1185">Reference proteome</keyword>
<gene>
    <name evidence="2" type="ORF">GQ55_1G351900</name>
</gene>
<dbReference type="EMBL" id="CM009749">
    <property type="protein sequence ID" value="PUZ77213.1"/>
    <property type="molecule type" value="Genomic_DNA"/>
</dbReference>
<name>A0A2T7FAV9_9POAL</name>
<dbReference type="AlphaFoldDB" id="A0A2T7FAV9"/>
<dbReference type="Pfam" id="PF03478">
    <property type="entry name" value="Beta-prop_KIB1-4"/>
    <property type="match status" value="1"/>
</dbReference>
<protein>
    <recommendedName>
        <fullName evidence="1">KIB1-4 beta-propeller domain-containing protein</fullName>
    </recommendedName>
</protein>
<dbReference type="OrthoDB" id="593838at2759"/>